<reference evidence="2 3" key="1">
    <citation type="journal article" date="2021" name="Elife">
        <title>Chloroplast acquisition without the gene transfer in kleptoplastic sea slugs, Plakobranchus ocellatus.</title>
        <authorList>
            <person name="Maeda T."/>
            <person name="Takahashi S."/>
            <person name="Yoshida T."/>
            <person name="Shimamura S."/>
            <person name="Takaki Y."/>
            <person name="Nagai Y."/>
            <person name="Toyoda A."/>
            <person name="Suzuki Y."/>
            <person name="Arimoto A."/>
            <person name="Ishii H."/>
            <person name="Satoh N."/>
            <person name="Nishiyama T."/>
            <person name="Hasebe M."/>
            <person name="Maruyama T."/>
            <person name="Minagawa J."/>
            <person name="Obokata J."/>
            <person name="Shigenobu S."/>
        </authorList>
    </citation>
    <scope>NUCLEOTIDE SEQUENCE [LARGE SCALE GENOMIC DNA]</scope>
</reference>
<feature type="compositionally biased region" description="Basic and acidic residues" evidence="1">
    <location>
        <begin position="63"/>
        <end position="72"/>
    </location>
</feature>
<proteinExistence type="predicted"/>
<dbReference type="EMBL" id="BMAT01002775">
    <property type="protein sequence ID" value="GFS13834.1"/>
    <property type="molecule type" value="Genomic_DNA"/>
</dbReference>
<organism evidence="2 3">
    <name type="scientific">Elysia marginata</name>
    <dbReference type="NCBI Taxonomy" id="1093978"/>
    <lineage>
        <taxon>Eukaryota</taxon>
        <taxon>Metazoa</taxon>
        <taxon>Spiralia</taxon>
        <taxon>Lophotrochozoa</taxon>
        <taxon>Mollusca</taxon>
        <taxon>Gastropoda</taxon>
        <taxon>Heterobranchia</taxon>
        <taxon>Euthyneura</taxon>
        <taxon>Panpulmonata</taxon>
        <taxon>Sacoglossa</taxon>
        <taxon>Placobranchoidea</taxon>
        <taxon>Plakobranchidae</taxon>
        <taxon>Elysia</taxon>
    </lineage>
</organism>
<evidence type="ECO:0000313" key="3">
    <source>
        <dbReference type="Proteomes" id="UP000762676"/>
    </source>
</evidence>
<feature type="region of interest" description="Disordered" evidence="1">
    <location>
        <begin position="41"/>
        <end position="79"/>
    </location>
</feature>
<evidence type="ECO:0000313" key="2">
    <source>
        <dbReference type="EMBL" id="GFS13834.1"/>
    </source>
</evidence>
<comment type="caution">
    <text evidence="2">The sequence shown here is derived from an EMBL/GenBank/DDBJ whole genome shotgun (WGS) entry which is preliminary data.</text>
</comment>
<accession>A0AAV4ITR3</accession>
<evidence type="ECO:0000256" key="1">
    <source>
        <dbReference type="SAM" id="MobiDB-lite"/>
    </source>
</evidence>
<keyword evidence="3" id="KW-1185">Reference proteome</keyword>
<dbReference type="AlphaFoldDB" id="A0AAV4ITR3"/>
<protein>
    <submittedName>
        <fullName evidence="2">Uncharacterized protein</fullName>
    </submittedName>
</protein>
<dbReference type="Proteomes" id="UP000762676">
    <property type="component" value="Unassembled WGS sequence"/>
</dbReference>
<gene>
    <name evidence="2" type="ORF">ElyMa_001406900</name>
</gene>
<sequence length="129" mass="14737">MSMVEVEVEVEAKVEVGVEVLKLQHLKTSIERVRGSKCYKFNDSTAHKNPETALQDDASDSGSDFHYEKDDFNSSDSEFSAKEKKKLCKKRNRSVRKQVFSDSSCMPLAVLLHKQFQSKMDEKAMDEEP</sequence>
<name>A0AAV4ITR3_9GAST</name>